<proteinExistence type="predicted"/>
<accession>A0ABV4GG14</accession>
<keyword evidence="3" id="KW-1185">Reference proteome</keyword>
<evidence type="ECO:0000313" key="2">
    <source>
        <dbReference type="EMBL" id="MEY9470893.1"/>
    </source>
</evidence>
<evidence type="ECO:0000313" key="3">
    <source>
        <dbReference type="Proteomes" id="UP001565474"/>
    </source>
</evidence>
<name>A0ABV4GG14_9BRAD</name>
<dbReference type="EMBL" id="JBGBZN010000002">
    <property type="protein sequence ID" value="MEY9470893.1"/>
    <property type="molecule type" value="Genomic_DNA"/>
</dbReference>
<feature type="region of interest" description="Disordered" evidence="1">
    <location>
        <begin position="33"/>
        <end position="52"/>
    </location>
</feature>
<protein>
    <submittedName>
        <fullName evidence="2">Uncharacterized protein</fullName>
    </submittedName>
</protein>
<evidence type="ECO:0000256" key="1">
    <source>
        <dbReference type="SAM" id="MobiDB-lite"/>
    </source>
</evidence>
<sequence length="119" mass="13360">MLGQLGQRPIALDGGKRHLRLESRAVVPARSSVHGLSCSRQSSPLSGRNSTYRPVQICGAGSEVSLERRDLIEAKQRFARAIADLEVRWANFTAKFSSSHENLRMRFDGDQRQVLDRKL</sequence>
<gene>
    <name evidence="2" type="ORF">ABH992_003292</name>
</gene>
<organism evidence="2 3">
    <name type="scientific">Bradyrhizobium yuanmingense</name>
    <dbReference type="NCBI Taxonomy" id="108015"/>
    <lineage>
        <taxon>Bacteria</taxon>
        <taxon>Pseudomonadati</taxon>
        <taxon>Pseudomonadota</taxon>
        <taxon>Alphaproteobacteria</taxon>
        <taxon>Hyphomicrobiales</taxon>
        <taxon>Nitrobacteraceae</taxon>
        <taxon>Bradyrhizobium</taxon>
    </lineage>
</organism>
<feature type="compositionally biased region" description="Polar residues" evidence="1">
    <location>
        <begin position="38"/>
        <end position="52"/>
    </location>
</feature>
<reference evidence="2 3" key="1">
    <citation type="submission" date="2024-07" db="EMBL/GenBank/DDBJ databases">
        <title>Genomic Encyclopedia of Type Strains, Phase V (KMG-V): Genome sequencing to study the core and pangenomes of soil and plant-associated prokaryotes.</title>
        <authorList>
            <person name="Whitman W."/>
        </authorList>
    </citation>
    <scope>NUCLEOTIDE SEQUENCE [LARGE SCALE GENOMIC DNA]</scope>
    <source>
        <strain evidence="2 3">USDA 222</strain>
    </source>
</reference>
<dbReference type="RefSeq" id="WP_370091248.1">
    <property type="nucleotide sequence ID" value="NZ_JBGBZN010000002.1"/>
</dbReference>
<comment type="caution">
    <text evidence="2">The sequence shown here is derived from an EMBL/GenBank/DDBJ whole genome shotgun (WGS) entry which is preliminary data.</text>
</comment>
<dbReference type="Proteomes" id="UP001565474">
    <property type="component" value="Unassembled WGS sequence"/>
</dbReference>